<feature type="domain" description="NB-ARC" evidence="1">
    <location>
        <begin position="75"/>
        <end position="251"/>
    </location>
</feature>
<dbReference type="InterPro" id="IPR002182">
    <property type="entry name" value="NB-ARC"/>
</dbReference>
<dbReference type="GO" id="GO:0098542">
    <property type="term" value="P:defense response to other organism"/>
    <property type="evidence" value="ECO:0007669"/>
    <property type="project" value="TreeGrafter"/>
</dbReference>
<organism evidence="2 3">
    <name type="scientific">Rhynchospora pubera</name>
    <dbReference type="NCBI Taxonomy" id="906938"/>
    <lineage>
        <taxon>Eukaryota</taxon>
        <taxon>Viridiplantae</taxon>
        <taxon>Streptophyta</taxon>
        <taxon>Embryophyta</taxon>
        <taxon>Tracheophyta</taxon>
        <taxon>Spermatophyta</taxon>
        <taxon>Magnoliopsida</taxon>
        <taxon>Liliopsida</taxon>
        <taxon>Poales</taxon>
        <taxon>Cyperaceae</taxon>
        <taxon>Cyperoideae</taxon>
        <taxon>Rhynchosporeae</taxon>
        <taxon>Rhynchospora</taxon>
    </lineage>
</organism>
<name>A0AAV8HJW4_9POAL</name>
<reference evidence="2" key="1">
    <citation type="submission" date="2022-08" db="EMBL/GenBank/DDBJ databases">
        <authorList>
            <person name="Marques A."/>
        </authorList>
    </citation>
    <scope>NUCLEOTIDE SEQUENCE</scope>
    <source>
        <strain evidence="2">RhyPub2mFocal</strain>
        <tissue evidence="2">Leaves</tissue>
    </source>
</reference>
<protein>
    <submittedName>
        <fullName evidence="2">Rust resistance protein Rp1</fullName>
    </submittedName>
</protein>
<dbReference type="Proteomes" id="UP001140206">
    <property type="component" value="Chromosome 1"/>
</dbReference>
<evidence type="ECO:0000313" key="2">
    <source>
        <dbReference type="EMBL" id="KAJ4816561.1"/>
    </source>
</evidence>
<comment type="caution">
    <text evidence="2">The sequence shown here is derived from an EMBL/GenBank/DDBJ whole genome shotgun (WGS) entry which is preliminary data.</text>
</comment>
<dbReference type="GO" id="GO:0043531">
    <property type="term" value="F:ADP binding"/>
    <property type="evidence" value="ECO:0007669"/>
    <property type="project" value="InterPro"/>
</dbReference>
<dbReference type="Pfam" id="PF00931">
    <property type="entry name" value="NB-ARC"/>
    <property type="match status" value="1"/>
</dbReference>
<proteinExistence type="predicted"/>
<dbReference type="PANTHER" id="PTHR23155">
    <property type="entry name" value="DISEASE RESISTANCE PROTEIN RP"/>
    <property type="match status" value="1"/>
</dbReference>
<evidence type="ECO:0000313" key="3">
    <source>
        <dbReference type="Proteomes" id="UP001140206"/>
    </source>
</evidence>
<sequence length="385" mass="44445">MLTSTKKKITEFLQIVKEFRNYRDLLQDGDAGTHDRETVSVLEEKVFGRDRDREIIVSKLTKESITDHGPSIVSGLNILAITGRPGIGKTTLAKYVYNYLSKEGHFDIFMWVYVPRKFRAGDVINKMMKVKQTKEDLLVGQLIEQKDSQFELQSSSHDNYPLEGLSVEIKKMFHSKKCLLVLDDFLCCTGTDREQWKKFMSCLSCWGSESKILITTQSTEAVRQISVPEENIYKLDQLEEDLFFELFMYHASGNTSNMKDNSLEVVGRKVANKLNGDPKAAEVVGSQLRKKGDIIEWEKVSKKDWSGDEIMKSRIWSYQNLHADLQRCFAFCGLFLKGFRFVGKTLIYLWMAEGFIKSANMAREWRILEKVTCMSLYQVTFWISV</sequence>
<evidence type="ECO:0000259" key="1">
    <source>
        <dbReference type="Pfam" id="PF00931"/>
    </source>
</evidence>
<dbReference type="EMBL" id="JAMFTS010000001">
    <property type="protein sequence ID" value="KAJ4816561.1"/>
    <property type="molecule type" value="Genomic_DNA"/>
</dbReference>
<accession>A0AAV8HJW4</accession>
<dbReference type="Gene3D" id="3.40.50.300">
    <property type="entry name" value="P-loop containing nucleotide triphosphate hydrolases"/>
    <property type="match status" value="1"/>
</dbReference>
<dbReference type="InterPro" id="IPR027417">
    <property type="entry name" value="P-loop_NTPase"/>
</dbReference>
<dbReference type="InterPro" id="IPR044974">
    <property type="entry name" value="Disease_R_plants"/>
</dbReference>
<gene>
    <name evidence="2" type="ORF">LUZ62_029127</name>
</gene>
<dbReference type="AlphaFoldDB" id="A0AAV8HJW4"/>
<dbReference type="Gene3D" id="1.10.8.430">
    <property type="entry name" value="Helical domain of apoptotic protease-activating factors"/>
    <property type="match status" value="1"/>
</dbReference>
<dbReference type="PRINTS" id="PR00364">
    <property type="entry name" value="DISEASERSIST"/>
</dbReference>
<keyword evidence="3" id="KW-1185">Reference proteome</keyword>
<dbReference type="PANTHER" id="PTHR23155:SF1241">
    <property type="entry name" value="DISEASE RESISTANCE RPP13-LIKE PROTEIN 1-RELATED"/>
    <property type="match status" value="1"/>
</dbReference>
<dbReference type="SUPFAM" id="SSF52540">
    <property type="entry name" value="P-loop containing nucleoside triphosphate hydrolases"/>
    <property type="match status" value="1"/>
</dbReference>
<dbReference type="InterPro" id="IPR042197">
    <property type="entry name" value="Apaf_helical"/>
</dbReference>